<protein>
    <recommendedName>
        <fullName evidence="1">ESAT-6-like protein</fullName>
    </recommendedName>
</protein>
<keyword evidence="3" id="KW-1185">Reference proteome</keyword>
<evidence type="ECO:0000313" key="3">
    <source>
        <dbReference type="Proteomes" id="UP000309133"/>
    </source>
</evidence>
<dbReference type="InterPro" id="IPR010310">
    <property type="entry name" value="T7SS_ESAT-6-like"/>
</dbReference>
<comment type="caution">
    <text evidence="2">The sequence shown here is derived from an EMBL/GenBank/DDBJ whole genome shotgun (WGS) entry which is preliminary data.</text>
</comment>
<gene>
    <name evidence="2" type="ORF">E6C64_14435</name>
</gene>
<comment type="similarity">
    <text evidence="1">Belongs to the WXG100 family.</text>
</comment>
<name>A0A4S4FKY1_9MICO</name>
<dbReference type="Pfam" id="PF06013">
    <property type="entry name" value="WXG100"/>
    <property type="match status" value="1"/>
</dbReference>
<dbReference type="Proteomes" id="UP000309133">
    <property type="component" value="Unassembled WGS sequence"/>
</dbReference>
<dbReference type="EMBL" id="SSSM01000005">
    <property type="protein sequence ID" value="THG29846.1"/>
    <property type="molecule type" value="Genomic_DNA"/>
</dbReference>
<dbReference type="NCBIfam" id="TIGR03930">
    <property type="entry name" value="WXG100_ESAT6"/>
    <property type="match status" value="1"/>
</dbReference>
<proteinExistence type="inferred from homology"/>
<reference evidence="2 3" key="1">
    <citation type="submission" date="2019-04" db="EMBL/GenBank/DDBJ databases">
        <authorList>
            <person name="Jiang L."/>
        </authorList>
    </citation>
    <scope>NUCLEOTIDE SEQUENCE [LARGE SCALE GENOMIC DNA]</scope>
    <source>
        <strain evidence="2 3">YIM 131853</strain>
    </source>
</reference>
<dbReference type="SUPFAM" id="SSF140453">
    <property type="entry name" value="EsxAB dimer-like"/>
    <property type="match status" value="1"/>
</dbReference>
<dbReference type="InterPro" id="IPR036689">
    <property type="entry name" value="ESAT-6-like_sf"/>
</dbReference>
<accession>A0A4S4FKY1</accession>
<sequence length="97" mass="10171">MPRFSVDSEAVFAAQSAVGTTIGRVQADVASLLAQLTNLQGSWNGGAATAFQGVVADWRATQARVEESIAAINRALGAAGSQYLEVEQANARMFLSR</sequence>
<evidence type="ECO:0000313" key="2">
    <source>
        <dbReference type="EMBL" id="THG29846.1"/>
    </source>
</evidence>
<dbReference type="Gene3D" id="1.10.287.1060">
    <property type="entry name" value="ESAT-6-like"/>
    <property type="match status" value="1"/>
</dbReference>
<evidence type="ECO:0000256" key="1">
    <source>
        <dbReference type="RuleBase" id="RU362001"/>
    </source>
</evidence>
<dbReference type="RefSeq" id="WP_136428175.1">
    <property type="nucleotide sequence ID" value="NZ_SSSM01000005.1"/>
</dbReference>
<dbReference type="OrthoDB" id="4231069at2"/>
<organism evidence="2 3">
    <name type="scientific">Naasia lichenicola</name>
    <dbReference type="NCBI Taxonomy" id="2565933"/>
    <lineage>
        <taxon>Bacteria</taxon>
        <taxon>Bacillati</taxon>
        <taxon>Actinomycetota</taxon>
        <taxon>Actinomycetes</taxon>
        <taxon>Micrococcales</taxon>
        <taxon>Microbacteriaceae</taxon>
        <taxon>Naasia</taxon>
    </lineage>
</organism>
<dbReference type="AlphaFoldDB" id="A0A4S4FKY1"/>